<feature type="domain" description="Transposase IS66 C-terminal" evidence="1">
    <location>
        <begin position="3"/>
        <end position="36"/>
    </location>
</feature>
<name>A9EDY0_9FLAO</name>
<sequence>MYSFFATRKINDVNPYEWLHDVFKRLPEHKANKLHDYCHKTGKIIALKSVKKMAF</sequence>
<evidence type="ECO:0000259" key="1">
    <source>
        <dbReference type="Pfam" id="PF13817"/>
    </source>
</evidence>
<protein>
    <recommendedName>
        <fullName evidence="1">Transposase IS66 C-terminal domain-containing protein</fullName>
    </recommendedName>
</protein>
<dbReference type="HOGENOM" id="CLU_3026367_0_0_10"/>
<dbReference type="EMBL" id="ABIB01000025">
    <property type="protein sequence ID" value="EDP94193.1"/>
    <property type="molecule type" value="Genomic_DNA"/>
</dbReference>
<dbReference type="Pfam" id="PF13817">
    <property type="entry name" value="DDE_Tnp_IS66_C"/>
    <property type="match status" value="1"/>
</dbReference>
<evidence type="ECO:0000313" key="3">
    <source>
        <dbReference type="Proteomes" id="UP000002945"/>
    </source>
</evidence>
<reference evidence="2 3" key="1">
    <citation type="journal article" date="2011" name="J. Bacteriol.">
        <title>Genome sequence of the algicidal bacterium Kordia algicida OT-1.</title>
        <authorList>
            <person name="Lee H.S."/>
            <person name="Kang S.G."/>
            <person name="Kwon K.K."/>
            <person name="Lee J.H."/>
            <person name="Kim S.J."/>
        </authorList>
    </citation>
    <scope>NUCLEOTIDE SEQUENCE [LARGE SCALE GENOMIC DNA]</scope>
    <source>
        <strain evidence="2 3">OT-1</strain>
    </source>
</reference>
<keyword evidence="3" id="KW-1185">Reference proteome</keyword>
<accession>A9EDY0</accession>
<dbReference type="AlphaFoldDB" id="A9EDY0"/>
<gene>
    <name evidence="2" type="ORF">KAOT1_02321</name>
</gene>
<comment type="caution">
    <text evidence="2">The sequence shown here is derived from an EMBL/GenBank/DDBJ whole genome shotgun (WGS) entry which is preliminary data.</text>
</comment>
<proteinExistence type="predicted"/>
<organism evidence="2 3">
    <name type="scientific">Kordia algicida OT-1</name>
    <dbReference type="NCBI Taxonomy" id="391587"/>
    <lineage>
        <taxon>Bacteria</taxon>
        <taxon>Pseudomonadati</taxon>
        <taxon>Bacteroidota</taxon>
        <taxon>Flavobacteriia</taxon>
        <taxon>Flavobacteriales</taxon>
        <taxon>Flavobacteriaceae</taxon>
        <taxon>Kordia</taxon>
    </lineage>
</organism>
<evidence type="ECO:0000313" key="2">
    <source>
        <dbReference type="EMBL" id="EDP94193.1"/>
    </source>
</evidence>
<dbReference type="Proteomes" id="UP000002945">
    <property type="component" value="Unassembled WGS sequence"/>
</dbReference>
<dbReference type="InterPro" id="IPR039552">
    <property type="entry name" value="IS66_C"/>
</dbReference>